<keyword evidence="1" id="KW-0328">Glycosyltransferase</keyword>
<feature type="compositionally biased region" description="Low complexity" evidence="3">
    <location>
        <begin position="1"/>
        <end position="13"/>
    </location>
</feature>
<dbReference type="AlphaFoldDB" id="A0A7Y9E0V8"/>
<accession>A0A7Y9E0V8</accession>
<sequence>MSSPSSLPLPAHPAGHRPGVDDPDWTAMDRILVVRPDNVGDVIMTVPALRALRAAAPQARLELLASPAGAAAAPLVAELDDVVVASVSWQRLPAASAAEDPDPDADLVVTLAARDYDAAVVLTSFSQSPWPAAALCRRAGIGVRVGTSKEFGGDALTHWVPAPPDGGHQVDRALDVLAAVGVPARGTDLAVTVPAPTHEAPAGRYVVVAPGASCSSRRWSPERFATTGRGLADRGWTVVVTGTAKEADLVTRAAAGVPDAVTMIGELDLGGLAALVAGADAVVVNNSGGAHLADAVGTPVVELFAGTEEVGQYAPRSVRAEVLTCPVTCSPCRQLVCPFDQECLDIAPERVVDAVMRVAAPREQKLSS</sequence>
<reference evidence="4 5" key="1">
    <citation type="submission" date="2020-07" db="EMBL/GenBank/DDBJ databases">
        <title>Sequencing the genomes of 1000 actinobacteria strains.</title>
        <authorList>
            <person name="Klenk H.-P."/>
        </authorList>
    </citation>
    <scope>NUCLEOTIDE SEQUENCE [LARGE SCALE GENOMIC DNA]</scope>
    <source>
        <strain evidence="4 5">DSM 45772</strain>
    </source>
</reference>
<protein>
    <submittedName>
        <fullName evidence="4">ADP-heptose:LPS heptosyltransferase</fullName>
    </submittedName>
</protein>
<dbReference type="PANTHER" id="PTHR30160:SF1">
    <property type="entry name" value="LIPOPOLYSACCHARIDE 1,2-N-ACETYLGLUCOSAMINETRANSFERASE-RELATED"/>
    <property type="match status" value="1"/>
</dbReference>
<keyword evidence="5" id="KW-1185">Reference proteome</keyword>
<proteinExistence type="predicted"/>
<dbReference type="EMBL" id="JACCBN010000001">
    <property type="protein sequence ID" value="NYD39000.1"/>
    <property type="molecule type" value="Genomic_DNA"/>
</dbReference>
<dbReference type="GO" id="GO:0009244">
    <property type="term" value="P:lipopolysaccharide core region biosynthetic process"/>
    <property type="evidence" value="ECO:0007669"/>
    <property type="project" value="TreeGrafter"/>
</dbReference>
<gene>
    <name evidence="4" type="ORF">BJ983_005102</name>
</gene>
<dbReference type="GO" id="GO:0008713">
    <property type="term" value="F:ADP-heptose-lipopolysaccharide heptosyltransferase activity"/>
    <property type="evidence" value="ECO:0007669"/>
    <property type="project" value="TreeGrafter"/>
</dbReference>
<evidence type="ECO:0000256" key="2">
    <source>
        <dbReference type="ARBA" id="ARBA00022679"/>
    </source>
</evidence>
<comment type="caution">
    <text evidence="4">The sequence shown here is derived from an EMBL/GenBank/DDBJ whole genome shotgun (WGS) entry which is preliminary data.</text>
</comment>
<dbReference type="InterPro" id="IPR051199">
    <property type="entry name" value="LPS_LOS_Heptosyltrfase"/>
</dbReference>
<organism evidence="4 5">
    <name type="scientific">Actinomycetospora corticicola</name>
    <dbReference type="NCBI Taxonomy" id="663602"/>
    <lineage>
        <taxon>Bacteria</taxon>
        <taxon>Bacillati</taxon>
        <taxon>Actinomycetota</taxon>
        <taxon>Actinomycetes</taxon>
        <taxon>Pseudonocardiales</taxon>
        <taxon>Pseudonocardiaceae</taxon>
        <taxon>Actinomycetospora</taxon>
    </lineage>
</organism>
<dbReference type="Pfam" id="PF01075">
    <property type="entry name" value="Glyco_transf_9"/>
    <property type="match status" value="1"/>
</dbReference>
<evidence type="ECO:0000256" key="1">
    <source>
        <dbReference type="ARBA" id="ARBA00022676"/>
    </source>
</evidence>
<dbReference type="CDD" id="cd03789">
    <property type="entry name" value="GT9_LPS_heptosyltransferase"/>
    <property type="match status" value="1"/>
</dbReference>
<evidence type="ECO:0000313" key="5">
    <source>
        <dbReference type="Proteomes" id="UP000535890"/>
    </source>
</evidence>
<dbReference type="Gene3D" id="3.40.50.2000">
    <property type="entry name" value="Glycogen Phosphorylase B"/>
    <property type="match status" value="2"/>
</dbReference>
<dbReference type="Proteomes" id="UP000535890">
    <property type="component" value="Unassembled WGS sequence"/>
</dbReference>
<evidence type="ECO:0000256" key="3">
    <source>
        <dbReference type="SAM" id="MobiDB-lite"/>
    </source>
</evidence>
<feature type="region of interest" description="Disordered" evidence="3">
    <location>
        <begin position="1"/>
        <end position="22"/>
    </location>
</feature>
<name>A0A7Y9E0V8_9PSEU</name>
<evidence type="ECO:0000313" key="4">
    <source>
        <dbReference type="EMBL" id="NYD39000.1"/>
    </source>
</evidence>
<dbReference type="InterPro" id="IPR002201">
    <property type="entry name" value="Glyco_trans_9"/>
</dbReference>
<dbReference type="SUPFAM" id="SSF53756">
    <property type="entry name" value="UDP-Glycosyltransferase/glycogen phosphorylase"/>
    <property type="match status" value="1"/>
</dbReference>
<dbReference type="GO" id="GO:0005829">
    <property type="term" value="C:cytosol"/>
    <property type="evidence" value="ECO:0007669"/>
    <property type="project" value="TreeGrafter"/>
</dbReference>
<keyword evidence="2 4" id="KW-0808">Transferase</keyword>
<dbReference type="RefSeq" id="WP_218890472.1">
    <property type="nucleotide sequence ID" value="NZ_BAABHP010000019.1"/>
</dbReference>
<dbReference type="PANTHER" id="PTHR30160">
    <property type="entry name" value="TETRAACYLDISACCHARIDE 4'-KINASE-RELATED"/>
    <property type="match status" value="1"/>
</dbReference>